<comment type="caution">
    <text evidence="1">The sequence shown here is derived from an EMBL/GenBank/DDBJ whole genome shotgun (WGS) entry which is preliminary data.</text>
</comment>
<reference evidence="2" key="1">
    <citation type="journal article" date="2023" name="Nat. Plants">
        <title>Single-cell RNA sequencing provides a high-resolution roadmap for understanding the multicellular compartmentation of specialized metabolism.</title>
        <authorList>
            <person name="Sun S."/>
            <person name="Shen X."/>
            <person name="Li Y."/>
            <person name="Li Y."/>
            <person name="Wang S."/>
            <person name="Li R."/>
            <person name="Zhang H."/>
            <person name="Shen G."/>
            <person name="Guo B."/>
            <person name="Wei J."/>
            <person name="Xu J."/>
            <person name="St-Pierre B."/>
            <person name="Chen S."/>
            <person name="Sun C."/>
        </authorList>
    </citation>
    <scope>NUCLEOTIDE SEQUENCE [LARGE SCALE GENOMIC DNA]</scope>
</reference>
<protein>
    <submittedName>
        <fullName evidence="1">Uncharacterized protein</fullName>
    </submittedName>
</protein>
<evidence type="ECO:0000313" key="2">
    <source>
        <dbReference type="Proteomes" id="UP001060085"/>
    </source>
</evidence>
<name>A0ACC0AGJ1_CATRO</name>
<organism evidence="1 2">
    <name type="scientific">Catharanthus roseus</name>
    <name type="common">Madagascar periwinkle</name>
    <name type="synonym">Vinca rosea</name>
    <dbReference type="NCBI Taxonomy" id="4058"/>
    <lineage>
        <taxon>Eukaryota</taxon>
        <taxon>Viridiplantae</taxon>
        <taxon>Streptophyta</taxon>
        <taxon>Embryophyta</taxon>
        <taxon>Tracheophyta</taxon>
        <taxon>Spermatophyta</taxon>
        <taxon>Magnoliopsida</taxon>
        <taxon>eudicotyledons</taxon>
        <taxon>Gunneridae</taxon>
        <taxon>Pentapetalae</taxon>
        <taxon>asterids</taxon>
        <taxon>lamiids</taxon>
        <taxon>Gentianales</taxon>
        <taxon>Apocynaceae</taxon>
        <taxon>Rauvolfioideae</taxon>
        <taxon>Vinceae</taxon>
        <taxon>Catharanthinae</taxon>
        <taxon>Catharanthus</taxon>
    </lineage>
</organism>
<dbReference type="EMBL" id="CM044706">
    <property type="protein sequence ID" value="KAI5658606.1"/>
    <property type="molecule type" value="Genomic_DNA"/>
</dbReference>
<gene>
    <name evidence="1" type="ORF">M9H77_27399</name>
</gene>
<evidence type="ECO:0000313" key="1">
    <source>
        <dbReference type="EMBL" id="KAI5658606.1"/>
    </source>
</evidence>
<proteinExistence type="predicted"/>
<dbReference type="Proteomes" id="UP001060085">
    <property type="component" value="Linkage Group LG06"/>
</dbReference>
<accession>A0ACC0AGJ1</accession>
<sequence length="624" mass="71825">MASAYCYFPEHLSLTRFHWFCYHVPLSSRETLRIFHPFFFSIMAGDERFEDLKKGNGTQNAQSISLHAFSDLSHVSPLMFLYLLKESYICGTLKASNKFRALQGQVHQVLSNAPQPGPAIFVARCLYILPIFELYSEGLSHLIISALRRFLKRGTTQDDLLEAKSLAAELFIHIVQRRLAHDEKILTKILEVFDINLIHIEEVRKRMEVKSDTSILPAKEFVEQYIFELIESQSYMTAVGFLEHFSIRESGESFLLQMLENKQCRAAEKWAAFMGKPMLCLLVQECIKRNQQKSVCDIIKRNNLREEFPEVYQQCKESSLKKLAEKGCWDVAEAKTKGNRQLLEYVVYLAMEAGYVEKVEELCRRYLLEGFMNIKELNANPRQSCYLRLDELGVEDVVWVDEITGLCNASKHIEECKVVGLDCEWKPNYEKGSKPNKVSIMQIASETKVYILDLIKLHGSVPDTLDDCLTSILQSPRILKLGYNFKCDVQQLSHSYGDLKCFKHYEMLLDIQNVFKEHQGGLSGLAVKVLGRGLNKTRRNCNWEQRPLNVYQLEYAALDAAVLINIFWHVREHQQPADIPDENIKTGWKSYIVSHMDNPQKGRKGVKNRKKNDAEGEGEGNKPV</sequence>
<keyword evidence="2" id="KW-1185">Reference proteome</keyword>